<evidence type="ECO:0000313" key="1">
    <source>
        <dbReference type="EMBL" id="GAA4109836.1"/>
    </source>
</evidence>
<dbReference type="EMBL" id="BAAAZH010000003">
    <property type="protein sequence ID" value="GAA4109836.1"/>
    <property type="molecule type" value="Genomic_DNA"/>
</dbReference>
<protein>
    <recommendedName>
        <fullName evidence="3">Transcriptional regulator</fullName>
    </recommendedName>
</protein>
<sequence>MARSVEEILRQSEVIARQRHLPEGESDSPLERLRQAVVGRGEAERRLLEAVRAAREAGCSWATVGAILGTSGEAARQRYGPLQDA</sequence>
<comment type="caution">
    <text evidence="1">The sequence shown here is derived from an EMBL/GenBank/DDBJ whole genome shotgun (WGS) entry which is preliminary data.</text>
</comment>
<evidence type="ECO:0008006" key="3">
    <source>
        <dbReference type="Google" id="ProtNLM"/>
    </source>
</evidence>
<proteinExistence type="predicted"/>
<accession>A0ABP7XAW3</accession>
<gene>
    <name evidence="1" type="ORF">GCM10022215_04540</name>
</gene>
<dbReference type="RefSeq" id="WP_344731580.1">
    <property type="nucleotide sequence ID" value="NZ_BAAAZH010000003.1"/>
</dbReference>
<dbReference type="Proteomes" id="UP001501495">
    <property type="component" value="Unassembled WGS sequence"/>
</dbReference>
<evidence type="ECO:0000313" key="2">
    <source>
        <dbReference type="Proteomes" id="UP001501495"/>
    </source>
</evidence>
<name>A0ABP7XAW3_9ACTN</name>
<reference evidence="2" key="1">
    <citation type="journal article" date="2019" name="Int. J. Syst. Evol. Microbiol.">
        <title>The Global Catalogue of Microorganisms (GCM) 10K type strain sequencing project: providing services to taxonomists for standard genome sequencing and annotation.</title>
        <authorList>
            <consortium name="The Broad Institute Genomics Platform"/>
            <consortium name="The Broad Institute Genome Sequencing Center for Infectious Disease"/>
            <person name="Wu L."/>
            <person name="Ma J."/>
        </authorList>
    </citation>
    <scope>NUCLEOTIDE SEQUENCE [LARGE SCALE GENOMIC DNA]</scope>
    <source>
        <strain evidence="2">JCM 16703</strain>
    </source>
</reference>
<keyword evidence="2" id="KW-1185">Reference proteome</keyword>
<organism evidence="1 2">
    <name type="scientific">Nocardioides fonticola</name>
    <dbReference type="NCBI Taxonomy" id="450363"/>
    <lineage>
        <taxon>Bacteria</taxon>
        <taxon>Bacillati</taxon>
        <taxon>Actinomycetota</taxon>
        <taxon>Actinomycetes</taxon>
        <taxon>Propionibacteriales</taxon>
        <taxon>Nocardioidaceae</taxon>
        <taxon>Nocardioides</taxon>
    </lineage>
</organism>